<accession>A0A8H9IDB2</accession>
<reference evidence="1" key="2">
    <citation type="submission" date="2020-09" db="EMBL/GenBank/DDBJ databases">
        <authorList>
            <person name="Sun Q."/>
            <person name="Kim S."/>
        </authorList>
    </citation>
    <scope>NUCLEOTIDE SEQUENCE</scope>
    <source>
        <strain evidence="1">KCTC 32337</strain>
    </source>
</reference>
<gene>
    <name evidence="1" type="ORF">GCM10011274_41780</name>
</gene>
<proteinExistence type="predicted"/>
<sequence length="158" mass="17181">MDAAKPETDLYTHTLANTSKPQELLQVILDVIRCTYEPEVFGSWSLNGNPSFICDALGDGPSKITYSSSVMKVADDFSCQYSQLIKPTLMDQGFSPASKSTAFVIVSSHRDNLSLSLIDSLAKVLGSETNVTNVHVGQCYDKTLTGVMKVSVMVVSKY</sequence>
<protein>
    <submittedName>
        <fullName evidence="1">Uncharacterized protein</fullName>
    </submittedName>
</protein>
<dbReference type="AlphaFoldDB" id="A0A8H9IDB2"/>
<evidence type="ECO:0000313" key="1">
    <source>
        <dbReference type="EMBL" id="GGZ79532.1"/>
    </source>
</evidence>
<organism evidence="1 2">
    <name type="scientific">Paraglaciecola chathamensis</name>
    <dbReference type="NCBI Taxonomy" id="368405"/>
    <lineage>
        <taxon>Bacteria</taxon>
        <taxon>Pseudomonadati</taxon>
        <taxon>Pseudomonadota</taxon>
        <taxon>Gammaproteobacteria</taxon>
        <taxon>Alteromonadales</taxon>
        <taxon>Alteromonadaceae</taxon>
        <taxon>Paraglaciecola</taxon>
    </lineage>
</organism>
<name>A0A8H9IDB2_9ALTE</name>
<dbReference type="EMBL" id="BMZC01000016">
    <property type="protein sequence ID" value="GGZ79532.1"/>
    <property type="molecule type" value="Genomic_DNA"/>
</dbReference>
<dbReference type="RefSeq" id="WP_191867136.1">
    <property type="nucleotide sequence ID" value="NZ_BMZC01000016.1"/>
</dbReference>
<evidence type="ECO:0000313" key="2">
    <source>
        <dbReference type="Proteomes" id="UP000622604"/>
    </source>
</evidence>
<reference evidence="1" key="1">
    <citation type="journal article" date="2014" name="Int. J. Syst. Evol. Microbiol.">
        <title>Complete genome sequence of Corynebacterium casei LMG S-19264T (=DSM 44701T), isolated from a smear-ripened cheese.</title>
        <authorList>
            <consortium name="US DOE Joint Genome Institute (JGI-PGF)"/>
            <person name="Walter F."/>
            <person name="Albersmeier A."/>
            <person name="Kalinowski J."/>
            <person name="Ruckert C."/>
        </authorList>
    </citation>
    <scope>NUCLEOTIDE SEQUENCE</scope>
    <source>
        <strain evidence="1">KCTC 32337</strain>
    </source>
</reference>
<dbReference type="Proteomes" id="UP000622604">
    <property type="component" value="Unassembled WGS sequence"/>
</dbReference>
<comment type="caution">
    <text evidence="1">The sequence shown here is derived from an EMBL/GenBank/DDBJ whole genome shotgun (WGS) entry which is preliminary data.</text>
</comment>